<comment type="caution">
    <text evidence="2">The sequence shown here is derived from an EMBL/GenBank/DDBJ whole genome shotgun (WGS) entry which is preliminary data.</text>
</comment>
<evidence type="ECO:0000313" key="2">
    <source>
        <dbReference type="EMBL" id="RVU41101.1"/>
    </source>
</evidence>
<keyword evidence="3" id="KW-1185">Reference proteome</keyword>
<reference evidence="2 3" key="1">
    <citation type="submission" date="2019-01" db="EMBL/GenBank/DDBJ databases">
        <authorList>
            <person name="Chen W.-M."/>
        </authorList>
    </citation>
    <scope>NUCLEOTIDE SEQUENCE [LARGE SCALE GENOMIC DNA]</scope>
    <source>
        <strain evidence="2 3">KYPC3</strain>
    </source>
</reference>
<comment type="similarity">
    <text evidence="1">Belongs to the UPF0434 family.</text>
</comment>
<dbReference type="AlphaFoldDB" id="A0A437R2W0"/>
<dbReference type="OrthoDB" id="9812205at2"/>
<dbReference type="Proteomes" id="UP000283077">
    <property type="component" value="Unassembled WGS sequence"/>
</dbReference>
<dbReference type="Gene3D" id="2.20.25.10">
    <property type="match status" value="1"/>
</dbReference>
<organism evidence="2 3">
    <name type="scientific">Rheinheimera riviphila</name>
    <dbReference type="NCBI Taxonomy" id="1834037"/>
    <lineage>
        <taxon>Bacteria</taxon>
        <taxon>Pseudomonadati</taxon>
        <taxon>Pseudomonadota</taxon>
        <taxon>Gammaproteobacteria</taxon>
        <taxon>Chromatiales</taxon>
        <taxon>Chromatiaceae</taxon>
        <taxon>Rheinheimera</taxon>
    </lineage>
</organism>
<dbReference type="GO" id="GO:0005829">
    <property type="term" value="C:cytosol"/>
    <property type="evidence" value="ECO:0007669"/>
    <property type="project" value="TreeGrafter"/>
</dbReference>
<evidence type="ECO:0000256" key="1">
    <source>
        <dbReference type="HAMAP-Rule" id="MF_01187"/>
    </source>
</evidence>
<name>A0A437R2W0_9GAMM</name>
<dbReference type="HAMAP" id="MF_01187">
    <property type="entry name" value="UPF0434"/>
    <property type="match status" value="1"/>
</dbReference>
<dbReference type="SUPFAM" id="SSF158997">
    <property type="entry name" value="Trm112p-like"/>
    <property type="match status" value="1"/>
</dbReference>
<dbReference type="PANTHER" id="PTHR33505:SF4">
    <property type="entry name" value="PROTEIN PREY, MITOCHONDRIAL"/>
    <property type="match status" value="1"/>
</dbReference>
<gene>
    <name evidence="2" type="ORF">EOE67_02520</name>
</gene>
<dbReference type="Pfam" id="PF03966">
    <property type="entry name" value="Trm112p"/>
    <property type="match status" value="1"/>
</dbReference>
<sequence length="65" mass="7400">MAFNIALLDIIACPLCKGRLKLDKPNQQLICTFDRLAYPVKQDIPVLLSSESRELSLQEIEPWLS</sequence>
<dbReference type="PANTHER" id="PTHR33505">
    <property type="entry name" value="ZGC:162634"/>
    <property type="match status" value="1"/>
</dbReference>
<dbReference type="FunFam" id="2.20.25.10:FF:000002">
    <property type="entry name" value="UPF0434 protein YcaR"/>
    <property type="match status" value="1"/>
</dbReference>
<dbReference type="EMBL" id="SACS01000002">
    <property type="protein sequence ID" value="RVU41101.1"/>
    <property type="molecule type" value="Genomic_DNA"/>
</dbReference>
<dbReference type="InterPro" id="IPR005651">
    <property type="entry name" value="Trm112-like"/>
</dbReference>
<protein>
    <recommendedName>
        <fullName evidence="1">UPF0434 protein EOE67_02520</fullName>
    </recommendedName>
</protein>
<proteinExistence type="inferred from homology"/>
<accession>A0A437R2W0</accession>
<dbReference type="RefSeq" id="WP_068063442.1">
    <property type="nucleotide sequence ID" value="NZ_SACS01000002.1"/>
</dbReference>
<evidence type="ECO:0000313" key="3">
    <source>
        <dbReference type="Proteomes" id="UP000283077"/>
    </source>
</evidence>